<dbReference type="Proteomes" id="UP001634747">
    <property type="component" value="Unassembled WGS sequence"/>
</dbReference>
<comment type="caution">
    <text evidence="3">The sequence shown here is derived from an EMBL/GenBank/DDBJ whole genome shotgun (WGS) entry which is preliminary data.</text>
</comment>
<dbReference type="Gene3D" id="2.30.30.90">
    <property type="match status" value="1"/>
</dbReference>
<evidence type="ECO:0000256" key="1">
    <source>
        <dbReference type="ARBA" id="ARBA00023004"/>
    </source>
</evidence>
<name>A0ABW9KJL7_9BACT</name>
<proteinExistence type="predicted"/>
<evidence type="ECO:0000313" key="4">
    <source>
        <dbReference type="Proteomes" id="UP001634747"/>
    </source>
</evidence>
<sequence>MHLAELSTGERAVVTGVAVSDAHCQLCGLGVVPGAEVEIVRHLSRKTMLIVRVDGSDVALRESTAQSVKIRRSE</sequence>
<keyword evidence="1" id="KW-0408">Iron</keyword>
<dbReference type="EMBL" id="JBJYXY010000001">
    <property type="protein sequence ID" value="MFN2975413.1"/>
    <property type="molecule type" value="Genomic_DNA"/>
</dbReference>
<dbReference type="InterPro" id="IPR038157">
    <property type="entry name" value="FeoA_core_dom"/>
</dbReference>
<protein>
    <submittedName>
        <fullName evidence="3">Ferrous iron transport protein A</fullName>
    </submittedName>
</protein>
<dbReference type="InterPro" id="IPR007167">
    <property type="entry name" value="Fe-transptr_FeoA-like"/>
</dbReference>
<evidence type="ECO:0000259" key="2">
    <source>
        <dbReference type="SMART" id="SM00899"/>
    </source>
</evidence>
<dbReference type="RefSeq" id="WP_263413059.1">
    <property type="nucleotide sequence ID" value="NZ_BAABBH010000001.1"/>
</dbReference>
<evidence type="ECO:0000313" key="3">
    <source>
        <dbReference type="EMBL" id="MFN2975413.1"/>
    </source>
</evidence>
<dbReference type="SMART" id="SM00899">
    <property type="entry name" value="FeoA"/>
    <property type="match status" value="1"/>
</dbReference>
<accession>A0ABW9KJL7</accession>
<gene>
    <name evidence="3" type="ORF">ACK2TP_06535</name>
</gene>
<feature type="domain" description="Ferrous iron transporter FeoA-like" evidence="2">
    <location>
        <begin position="1"/>
        <end position="72"/>
    </location>
</feature>
<reference evidence="3 4" key="1">
    <citation type="submission" date="2024-12" db="EMBL/GenBank/DDBJ databases">
        <authorList>
            <person name="Lee Y."/>
        </authorList>
    </citation>
    <scope>NUCLEOTIDE SEQUENCE [LARGE SCALE GENOMIC DNA]</scope>
    <source>
        <strain evidence="3 4">03SUJ4</strain>
    </source>
</reference>
<organism evidence="3 4">
    <name type="scientific">Terriglobus aquaticus</name>
    <dbReference type="NCBI Taxonomy" id="940139"/>
    <lineage>
        <taxon>Bacteria</taxon>
        <taxon>Pseudomonadati</taxon>
        <taxon>Acidobacteriota</taxon>
        <taxon>Terriglobia</taxon>
        <taxon>Terriglobales</taxon>
        <taxon>Acidobacteriaceae</taxon>
        <taxon>Terriglobus</taxon>
    </lineage>
</organism>
<dbReference type="SUPFAM" id="SSF50037">
    <property type="entry name" value="C-terminal domain of transcriptional repressors"/>
    <property type="match status" value="1"/>
</dbReference>
<dbReference type="Pfam" id="PF04023">
    <property type="entry name" value="FeoA"/>
    <property type="match status" value="1"/>
</dbReference>
<dbReference type="InterPro" id="IPR008988">
    <property type="entry name" value="Transcriptional_repressor_C"/>
</dbReference>
<keyword evidence="4" id="KW-1185">Reference proteome</keyword>